<dbReference type="RefSeq" id="WP_111538324.1">
    <property type="nucleotide sequence ID" value="NZ_QKZL01000018.1"/>
</dbReference>
<name>A0A2W7N568_9RHOB</name>
<comment type="caution">
    <text evidence="1">The sequence shown here is derived from an EMBL/GenBank/DDBJ whole genome shotgun (WGS) entry which is preliminary data.</text>
</comment>
<dbReference type="EMBL" id="QKZL01000018">
    <property type="protein sequence ID" value="PZX13467.1"/>
    <property type="molecule type" value="Genomic_DNA"/>
</dbReference>
<sequence length="252" mass="27201">MNLRARLDGLWDRERIVAGGCLDTSTRVLWMQAPGGFVDLRLPPGRPDIAGCEALCDLGRDDLAHLLSAEGFAGEIAVAGDVCTWHRAINWQGFPVGPDEGRIAFDAEGRLIETGIHADYVEDWRGLPGPVPFHGVWASGDWRLHLAWAGTLFLLGIGRADQPRASVLRAALVAGGRTDEVALAAQFRALYAMGNFGAEGGRVEQATDPFLEGRVLLEGDPASGAPLVTRRCTFLGHELVEEWTPQPSQSAR</sequence>
<protein>
    <submittedName>
        <fullName evidence="1">Uncharacterized protein</fullName>
    </submittedName>
</protein>
<dbReference type="AlphaFoldDB" id="A0A2W7N568"/>
<reference evidence="1 2" key="1">
    <citation type="submission" date="2018-06" db="EMBL/GenBank/DDBJ databases">
        <title>Genomic Encyclopedia of Archaeal and Bacterial Type Strains, Phase II (KMG-II): from individual species to whole genera.</title>
        <authorList>
            <person name="Goeker M."/>
        </authorList>
    </citation>
    <scope>NUCLEOTIDE SEQUENCE [LARGE SCALE GENOMIC DNA]</scope>
    <source>
        <strain evidence="1 2">DSM 22009</strain>
    </source>
</reference>
<evidence type="ECO:0000313" key="2">
    <source>
        <dbReference type="Proteomes" id="UP000248916"/>
    </source>
</evidence>
<evidence type="ECO:0000313" key="1">
    <source>
        <dbReference type="EMBL" id="PZX13467.1"/>
    </source>
</evidence>
<dbReference type="OrthoDB" id="6992731at2"/>
<accession>A0A2W7N568</accession>
<proteinExistence type="predicted"/>
<gene>
    <name evidence="1" type="ORF">LX81_03252</name>
</gene>
<organism evidence="1 2">
    <name type="scientific">Palleronia aestuarii</name>
    <dbReference type="NCBI Taxonomy" id="568105"/>
    <lineage>
        <taxon>Bacteria</taxon>
        <taxon>Pseudomonadati</taxon>
        <taxon>Pseudomonadota</taxon>
        <taxon>Alphaproteobacteria</taxon>
        <taxon>Rhodobacterales</taxon>
        <taxon>Roseobacteraceae</taxon>
        <taxon>Palleronia</taxon>
    </lineage>
</organism>
<keyword evidence="2" id="KW-1185">Reference proteome</keyword>
<dbReference type="Proteomes" id="UP000248916">
    <property type="component" value="Unassembled WGS sequence"/>
</dbReference>